<evidence type="ECO:0000313" key="3">
    <source>
        <dbReference type="EMBL" id="QDO95075.1"/>
    </source>
</evidence>
<dbReference type="RefSeq" id="WP_143381983.1">
    <property type="nucleotide sequence ID" value="NZ_CP041637.1"/>
</dbReference>
<sequence length="164" mass="19775">MKKFKQHWEITKNRQLLFPVFGILILIYSAFKIGRSFIGNDQILLLILSTAILTFLLLKVFLFLFKKLEDKWVLNYRWEIIRVFMVFAVTGSSSVFVGRPIITWLGITKDNLNPVLYWTLYILVGIIFYQILLVFFGWLFGQFEFFWKFEKKMLRRFGFKRFVD</sequence>
<evidence type="ECO:0000256" key="1">
    <source>
        <dbReference type="SAM" id="Phobius"/>
    </source>
</evidence>
<dbReference type="KEGG" id="fop:FNB79_14210"/>
<feature type="transmembrane region" description="Helical" evidence="1">
    <location>
        <begin position="16"/>
        <end position="31"/>
    </location>
</feature>
<feature type="transmembrane region" description="Helical" evidence="1">
    <location>
        <begin position="86"/>
        <end position="107"/>
    </location>
</feature>
<organism evidence="3 4">
    <name type="scientific">Formosa sediminum</name>
    <dbReference type="NCBI Taxonomy" id="2594004"/>
    <lineage>
        <taxon>Bacteria</taxon>
        <taxon>Pseudomonadati</taxon>
        <taxon>Bacteroidota</taxon>
        <taxon>Flavobacteriia</taxon>
        <taxon>Flavobacteriales</taxon>
        <taxon>Flavobacteriaceae</taxon>
        <taxon>Formosa</taxon>
    </lineage>
</organism>
<dbReference type="Proteomes" id="UP000319209">
    <property type="component" value="Chromosome"/>
</dbReference>
<proteinExistence type="predicted"/>
<feature type="transmembrane region" description="Helical" evidence="1">
    <location>
        <begin position="43"/>
        <end position="65"/>
    </location>
</feature>
<dbReference type="Pfam" id="PF20584">
    <property type="entry name" value="DUF6787"/>
    <property type="match status" value="1"/>
</dbReference>
<gene>
    <name evidence="3" type="ORF">FNB79_14210</name>
</gene>
<reference evidence="3 4" key="1">
    <citation type="submission" date="2019-07" db="EMBL/GenBank/DDBJ databases">
        <title>Genome sequencing for Formosa sp. PS13.</title>
        <authorList>
            <person name="Park S.-J."/>
        </authorList>
    </citation>
    <scope>NUCLEOTIDE SEQUENCE [LARGE SCALE GENOMIC DNA]</scope>
    <source>
        <strain evidence="3 4">PS13</strain>
    </source>
</reference>
<feature type="domain" description="DUF6787" evidence="2">
    <location>
        <begin position="83"/>
        <end position="159"/>
    </location>
</feature>
<dbReference type="OrthoDB" id="1151370at2"/>
<dbReference type="AlphaFoldDB" id="A0A516GUA6"/>
<name>A0A516GUA6_9FLAO</name>
<dbReference type="InterPro" id="IPR046714">
    <property type="entry name" value="DUF6787"/>
</dbReference>
<keyword evidence="1" id="KW-1133">Transmembrane helix</keyword>
<keyword evidence="1" id="KW-0812">Transmembrane</keyword>
<keyword evidence="4" id="KW-1185">Reference proteome</keyword>
<feature type="transmembrane region" description="Helical" evidence="1">
    <location>
        <begin position="119"/>
        <end position="147"/>
    </location>
</feature>
<accession>A0A516GUA6</accession>
<evidence type="ECO:0000313" key="4">
    <source>
        <dbReference type="Proteomes" id="UP000319209"/>
    </source>
</evidence>
<keyword evidence="1" id="KW-0472">Membrane</keyword>
<dbReference type="EMBL" id="CP041637">
    <property type="protein sequence ID" value="QDO95075.1"/>
    <property type="molecule type" value="Genomic_DNA"/>
</dbReference>
<protein>
    <recommendedName>
        <fullName evidence="2">DUF6787 domain-containing protein</fullName>
    </recommendedName>
</protein>
<evidence type="ECO:0000259" key="2">
    <source>
        <dbReference type="Pfam" id="PF20584"/>
    </source>
</evidence>